<dbReference type="AlphaFoldDB" id="A0A4R2RY03"/>
<dbReference type="PANTHER" id="PTHR48075:SF5">
    <property type="entry name" value="3-HYDROXYBUTYRYL-COA DEHYDROGENASE"/>
    <property type="match status" value="1"/>
</dbReference>
<keyword evidence="3" id="KW-0560">Oxidoreductase</keyword>
<dbReference type="GO" id="GO:0006635">
    <property type="term" value="P:fatty acid beta-oxidation"/>
    <property type="evidence" value="ECO:0007669"/>
    <property type="project" value="TreeGrafter"/>
</dbReference>
<evidence type="ECO:0000256" key="3">
    <source>
        <dbReference type="ARBA" id="ARBA00023002"/>
    </source>
</evidence>
<organism evidence="9 10">
    <name type="scientific">Heliophilum fasciatum</name>
    <dbReference type="NCBI Taxonomy" id="35700"/>
    <lineage>
        <taxon>Bacteria</taxon>
        <taxon>Bacillati</taxon>
        <taxon>Bacillota</taxon>
        <taxon>Clostridia</taxon>
        <taxon>Eubacteriales</taxon>
        <taxon>Heliobacteriaceae</taxon>
        <taxon>Heliophilum</taxon>
    </lineage>
</organism>
<evidence type="ECO:0000259" key="8">
    <source>
        <dbReference type="Pfam" id="PF02737"/>
    </source>
</evidence>
<evidence type="ECO:0000256" key="2">
    <source>
        <dbReference type="ARBA" id="ARBA00009463"/>
    </source>
</evidence>
<feature type="binding site" evidence="6">
    <location>
        <position position="120"/>
    </location>
    <ligand>
        <name>NAD(+)</name>
        <dbReference type="ChEBI" id="CHEBI:57540"/>
    </ligand>
</feature>
<keyword evidence="10" id="KW-1185">Reference proteome</keyword>
<dbReference type="PANTHER" id="PTHR48075">
    <property type="entry name" value="3-HYDROXYACYL-COA DEHYDROGENASE FAMILY PROTEIN"/>
    <property type="match status" value="1"/>
</dbReference>
<evidence type="ECO:0000256" key="5">
    <source>
        <dbReference type="PIRSR" id="PIRSR000105-1"/>
    </source>
</evidence>
<evidence type="ECO:0000256" key="1">
    <source>
        <dbReference type="ARBA" id="ARBA00005086"/>
    </source>
</evidence>
<dbReference type="GO" id="GO:0008691">
    <property type="term" value="F:3-hydroxybutyryl-CoA dehydrogenase activity"/>
    <property type="evidence" value="ECO:0007669"/>
    <property type="project" value="TreeGrafter"/>
</dbReference>
<evidence type="ECO:0000259" key="7">
    <source>
        <dbReference type="Pfam" id="PF00725"/>
    </source>
</evidence>
<feature type="binding site" evidence="6">
    <location>
        <position position="34"/>
    </location>
    <ligand>
        <name>NAD(+)</name>
        <dbReference type="ChEBI" id="CHEBI:57540"/>
    </ligand>
</feature>
<feature type="site" description="Important for catalytic activity" evidence="5">
    <location>
        <position position="141"/>
    </location>
</feature>
<dbReference type="Gene3D" id="3.40.50.720">
    <property type="entry name" value="NAD(P)-binding Rossmann-like Domain"/>
    <property type="match status" value="1"/>
</dbReference>
<dbReference type="InterPro" id="IPR006176">
    <property type="entry name" value="3-OHacyl-CoA_DH_NAD-bd"/>
</dbReference>
<feature type="binding site" evidence="6">
    <location>
        <begin position="11"/>
        <end position="16"/>
    </location>
    <ligand>
        <name>NAD(+)</name>
        <dbReference type="ChEBI" id="CHEBI:57540"/>
    </ligand>
</feature>
<dbReference type="EMBL" id="SLXT01000013">
    <property type="protein sequence ID" value="TCP63995.1"/>
    <property type="molecule type" value="Genomic_DNA"/>
</dbReference>
<evidence type="ECO:0000256" key="4">
    <source>
        <dbReference type="ARBA" id="ARBA00067747"/>
    </source>
</evidence>
<evidence type="ECO:0000256" key="6">
    <source>
        <dbReference type="PIRSR" id="PIRSR000105-2"/>
    </source>
</evidence>
<dbReference type="FunFam" id="3.40.50.720:FF:000009">
    <property type="entry name" value="Fatty oxidation complex, alpha subunit"/>
    <property type="match status" value="1"/>
</dbReference>
<dbReference type="Pfam" id="PF02737">
    <property type="entry name" value="3HCDH_N"/>
    <property type="match status" value="1"/>
</dbReference>
<reference evidence="9 10" key="1">
    <citation type="submission" date="2019-03" db="EMBL/GenBank/DDBJ databases">
        <title>Genomic Encyclopedia of Type Strains, Phase IV (KMG-IV): sequencing the most valuable type-strain genomes for metagenomic binning, comparative biology and taxonomic classification.</title>
        <authorList>
            <person name="Goeker M."/>
        </authorList>
    </citation>
    <scope>NUCLEOTIDE SEQUENCE [LARGE SCALE GENOMIC DNA]</scope>
    <source>
        <strain evidence="9 10">DSM 11170</strain>
    </source>
</reference>
<feature type="binding site" evidence="6">
    <location>
        <position position="144"/>
    </location>
    <ligand>
        <name>NAD(+)</name>
        <dbReference type="ChEBI" id="CHEBI:57540"/>
    </ligand>
</feature>
<dbReference type="Gene3D" id="1.10.1040.10">
    <property type="entry name" value="N-(1-d-carboxylethyl)-l-norvaline Dehydrogenase, domain 2"/>
    <property type="match status" value="1"/>
</dbReference>
<gene>
    <name evidence="9" type="ORF">EDD73_11345</name>
</gene>
<comment type="similarity">
    <text evidence="2">Belongs to the 3-hydroxyacyl-CoA dehydrogenase family.</text>
</comment>
<feature type="binding site" evidence="6">
    <location>
        <position position="276"/>
    </location>
    <ligand>
        <name>NAD(+)</name>
        <dbReference type="ChEBI" id="CHEBI:57540"/>
    </ligand>
</feature>
<feature type="binding site" evidence="6">
    <location>
        <position position="93"/>
    </location>
    <ligand>
        <name>NAD(+)</name>
        <dbReference type="ChEBI" id="CHEBI:57540"/>
    </ligand>
</feature>
<dbReference type="InterPro" id="IPR036291">
    <property type="entry name" value="NAD(P)-bd_dom_sf"/>
</dbReference>
<dbReference type="NCBIfam" id="NF005875">
    <property type="entry name" value="PRK07819.1"/>
    <property type="match status" value="1"/>
</dbReference>
<dbReference type="PIRSF" id="PIRSF000105">
    <property type="entry name" value="HCDH"/>
    <property type="match status" value="1"/>
</dbReference>
<sequence>MMTIQTIGVVGAGAMGTGIAHVAAMAGYQVILRDIDQKFIERSLQNMDKFMAHSVKKGKMTEDARQAAIGRIKGTTDLADLASADLVIEAAIENLDLKKEIFQTLDQVCRPEVILATNTSSMSITTIAAATKRPDKVCGMHFFNPAQIMRLVEVIRGLQTSDETIATATELAQSFGKKTVEVKKDSPGFIVNRIMIPQFVEAARLLDEGVATAEDIDTAVKMGLNYPMGPFELMDFTGIDISYFVMEYLADEFRNPQYGAPQAIKQRVRANQLGRKTGSGFFSY</sequence>
<dbReference type="Pfam" id="PF00725">
    <property type="entry name" value="3HCDH"/>
    <property type="match status" value="1"/>
</dbReference>
<evidence type="ECO:0000313" key="10">
    <source>
        <dbReference type="Proteomes" id="UP000294813"/>
    </source>
</evidence>
<feature type="domain" description="3-hydroxyacyl-CoA dehydrogenase NAD binding" evidence="8">
    <location>
        <begin position="6"/>
        <end position="185"/>
    </location>
</feature>
<keyword evidence="6" id="KW-0520">NAD</keyword>
<feature type="domain" description="3-hydroxyacyl-CoA dehydrogenase C-terminal" evidence="7">
    <location>
        <begin position="188"/>
        <end position="284"/>
    </location>
</feature>
<accession>A0A4R2RY03</accession>
<comment type="pathway">
    <text evidence="1">Lipid metabolism; butanoate metabolism.</text>
</comment>
<dbReference type="GO" id="GO:0070403">
    <property type="term" value="F:NAD+ binding"/>
    <property type="evidence" value="ECO:0007669"/>
    <property type="project" value="InterPro"/>
</dbReference>
<dbReference type="InterPro" id="IPR008927">
    <property type="entry name" value="6-PGluconate_DH-like_C_sf"/>
</dbReference>
<proteinExistence type="inferred from homology"/>
<comment type="caution">
    <text evidence="9">The sequence shown here is derived from an EMBL/GenBank/DDBJ whole genome shotgun (WGS) entry which is preliminary data.</text>
</comment>
<evidence type="ECO:0000313" key="9">
    <source>
        <dbReference type="EMBL" id="TCP63995.1"/>
    </source>
</evidence>
<feature type="binding site" evidence="6">
    <location>
        <position position="98"/>
    </location>
    <ligand>
        <name>NAD(+)</name>
        <dbReference type="ChEBI" id="CHEBI:57540"/>
    </ligand>
</feature>
<dbReference type="Proteomes" id="UP000294813">
    <property type="component" value="Unassembled WGS sequence"/>
</dbReference>
<protein>
    <recommendedName>
        <fullName evidence="4">3-hydroxybutyryl-CoA dehydrogenase</fullName>
    </recommendedName>
</protein>
<dbReference type="InterPro" id="IPR006108">
    <property type="entry name" value="3HC_DH_C"/>
</dbReference>
<dbReference type="InterPro" id="IPR013328">
    <property type="entry name" value="6PGD_dom2"/>
</dbReference>
<name>A0A4R2RY03_9FIRM</name>
<dbReference type="SUPFAM" id="SSF48179">
    <property type="entry name" value="6-phosphogluconate dehydrogenase C-terminal domain-like"/>
    <property type="match status" value="1"/>
</dbReference>
<dbReference type="SUPFAM" id="SSF51735">
    <property type="entry name" value="NAD(P)-binding Rossmann-fold domains"/>
    <property type="match status" value="1"/>
</dbReference>
<dbReference type="InterPro" id="IPR022694">
    <property type="entry name" value="3-OHacyl-CoA_DH"/>
</dbReference>